<evidence type="ECO:0000256" key="13">
    <source>
        <dbReference type="PIRSR" id="PIRSR039102-1"/>
    </source>
</evidence>
<dbReference type="GO" id="GO:0009252">
    <property type="term" value="P:peptidoglycan biosynthetic process"/>
    <property type="evidence" value="ECO:0007669"/>
    <property type="project" value="UniProtKB-KW"/>
</dbReference>
<dbReference type="Gene3D" id="3.40.50.20">
    <property type="match status" value="1"/>
</dbReference>
<dbReference type="PIRSF" id="PIRSF039102">
    <property type="entry name" value="Ddl/VanB"/>
    <property type="match status" value="1"/>
</dbReference>
<feature type="binding site" evidence="14">
    <location>
        <position position="247"/>
    </location>
    <ligand>
        <name>Mg(2+)</name>
        <dbReference type="ChEBI" id="CHEBI:18420"/>
        <label>1</label>
    </ligand>
</feature>
<gene>
    <name evidence="17" type="primary">ddl</name>
    <name evidence="17" type="ORF">Pan265_28410</name>
</gene>
<feature type="domain" description="ATP-grasp" evidence="16">
    <location>
        <begin position="99"/>
        <end position="294"/>
    </location>
</feature>
<evidence type="ECO:0000313" key="17">
    <source>
        <dbReference type="EMBL" id="QDU72963.1"/>
    </source>
</evidence>
<name>A0A518C161_9BACT</name>
<dbReference type="InterPro" id="IPR011761">
    <property type="entry name" value="ATP-grasp"/>
</dbReference>
<comment type="similarity">
    <text evidence="3">Belongs to the D-alanine--D-alanine ligase family.</text>
</comment>
<dbReference type="EC" id="6.3.2.4" evidence="4"/>
<evidence type="ECO:0000256" key="1">
    <source>
        <dbReference type="ARBA" id="ARBA00001936"/>
    </source>
</evidence>
<dbReference type="Proteomes" id="UP000320386">
    <property type="component" value="Chromosome"/>
</dbReference>
<feature type="active site" evidence="13">
    <location>
        <position position="272"/>
    </location>
</feature>
<keyword evidence="9" id="KW-0133">Cell shape</keyword>
<feature type="binding site" evidence="14">
    <location>
        <position position="261"/>
    </location>
    <ligand>
        <name>Mg(2+)</name>
        <dbReference type="ChEBI" id="CHEBI:18420"/>
        <label>2</label>
    </ligand>
</feature>
<keyword evidence="7 15" id="KW-0547">Nucleotide-binding</keyword>
<evidence type="ECO:0000256" key="12">
    <source>
        <dbReference type="ARBA" id="ARBA00047614"/>
    </source>
</evidence>
<dbReference type="GO" id="GO:0046872">
    <property type="term" value="F:metal ion binding"/>
    <property type="evidence" value="ECO:0007669"/>
    <property type="project" value="UniProtKB-KW"/>
</dbReference>
<dbReference type="EMBL" id="CP036280">
    <property type="protein sequence ID" value="QDU72963.1"/>
    <property type="molecule type" value="Genomic_DNA"/>
</dbReference>
<organism evidence="17 18">
    <name type="scientific">Mucisphaera calidilacus</name>
    <dbReference type="NCBI Taxonomy" id="2527982"/>
    <lineage>
        <taxon>Bacteria</taxon>
        <taxon>Pseudomonadati</taxon>
        <taxon>Planctomycetota</taxon>
        <taxon>Phycisphaerae</taxon>
        <taxon>Phycisphaerales</taxon>
        <taxon>Phycisphaeraceae</taxon>
        <taxon>Mucisphaera</taxon>
    </lineage>
</organism>
<feature type="binding site" evidence="14">
    <location>
        <position position="263"/>
    </location>
    <ligand>
        <name>Mg(2+)</name>
        <dbReference type="ChEBI" id="CHEBI:18420"/>
        <label>2</label>
    </ligand>
</feature>
<evidence type="ECO:0000256" key="8">
    <source>
        <dbReference type="ARBA" id="ARBA00022840"/>
    </source>
</evidence>
<keyword evidence="8 15" id="KW-0067">ATP-binding</keyword>
<evidence type="ECO:0000256" key="15">
    <source>
        <dbReference type="PROSITE-ProRule" id="PRU00409"/>
    </source>
</evidence>
<keyword evidence="14" id="KW-0479">Metal-binding</keyword>
<evidence type="ECO:0000256" key="10">
    <source>
        <dbReference type="ARBA" id="ARBA00022984"/>
    </source>
</evidence>
<evidence type="ECO:0000256" key="5">
    <source>
        <dbReference type="ARBA" id="ARBA00022490"/>
    </source>
</evidence>
<feature type="active site" evidence="13">
    <location>
        <position position="136"/>
    </location>
</feature>
<keyword evidence="6 17" id="KW-0436">Ligase</keyword>
<keyword evidence="14" id="KW-0460">Magnesium</keyword>
<dbReference type="NCBIfam" id="NF002378">
    <property type="entry name" value="PRK01372.1"/>
    <property type="match status" value="1"/>
</dbReference>
<dbReference type="GO" id="GO:0005524">
    <property type="term" value="F:ATP binding"/>
    <property type="evidence" value="ECO:0007669"/>
    <property type="project" value="UniProtKB-UniRule"/>
</dbReference>
<dbReference type="InterPro" id="IPR016185">
    <property type="entry name" value="PreATP-grasp_dom_sf"/>
</dbReference>
<keyword evidence="14" id="KW-0464">Manganese</keyword>
<evidence type="ECO:0000256" key="9">
    <source>
        <dbReference type="ARBA" id="ARBA00022960"/>
    </source>
</evidence>
<evidence type="ECO:0000256" key="11">
    <source>
        <dbReference type="ARBA" id="ARBA00023316"/>
    </source>
</evidence>
<comment type="catalytic activity">
    <reaction evidence="12">
        <text>2 D-alanine + ATP = D-alanyl-D-alanine + ADP + phosphate + H(+)</text>
        <dbReference type="Rhea" id="RHEA:11224"/>
        <dbReference type="ChEBI" id="CHEBI:15378"/>
        <dbReference type="ChEBI" id="CHEBI:30616"/>
        <dbReference type="ChEBI" id="CHEBI:43474"/>
        <dbReference type="ChEBI" id="CHEBI:57416"/>
        <dbReference type="ChEBI" id="CHEBI:57822"/>
        <dbReference type="ChEBI" id="CHEBI:456216"/>
        <dbReference type="EC" id="6.3.2.4"/>
    </reaction>
</comment>
<dbReference type="PANTHER" id="PTHR23132">
    <property type="entry name" value="D-ALANINE--D-ALANINE LIGASE"/>
    <property type="match status" value="1"/>
</dbReference>
<dbReference type="KEGG" id="mcad:Pan265_28410"/>
<keyword evidence="18" id="KW-1185">Reference proteome</keyword>
<dbReference type="SUPFAM" id="SSF56059">
    <property type="entry name" value="Glutathione synthetase ATP-binding domain-like"/>
    <property type="match status" value="1"/>
</dbReference>
<feature type="active site" evidence="13">
    <location>
        <position position="10"/>
    </location>
</feature>
<keyword evidence="10" id="KW-0573">Peptidoglycan synthesis</keyword>
<protein>
    <recommendedName>
        <fullName evidence="4">D-alanine--D-alanine ligase</fullName>
        <ecNumber evidence="4">6.3.2.4</ecNumber>
    </recommendedName>
</protein>
<evidence type="ECO:0000256" key="3">
    <source>
        <dbReference type="ARBA" id="ARBA00010871"/>
    </source>
</evidence>
<dbReference type="GO" id="GO:0071555">
    <property type="term" value="P:cell wall organization"/>
    <property type="evidence" value="ECO:0007669"/>
    <property type="project" value="UniProtKB-KW"/>
</dbReference>
<comment type="cofactor">
    <cofactor evidence="14">
        <name>Mg(2+)</name>
        <dbReference type="ChEBI" id="CHEBI:18420"/>
    </cofactor>
    <cofactor evidence="14">
        <name>Mn(2+)</name>
        <dbReference type="ChEBI" id="CHEBI:29035"/>
    </cofactor>
    <text evidence="14">Binds 2 magnesium or manganese ions per subunit.</text>
</comment>
<evidence type="ECO:0000256" key="6">
    <source>
        <dbReference type="ARBA" id="ARBA00022598"/>
    </source>
</evidence>
<dbReference type="InterPro" id="IPR011095">
    <property type="entry name" value="Dala_Dala_lig_C"/>
</dbReference>
<dbReference type="PROSITE" id="PS00844">
    <property type="entry name" value="DALA_DALA_LIGASE_2"/>
    <property type="match status" value="1"/>
</dbReference>
<dbReference type="SUPFAM" id="SSF52440">
    <property type="entry name" value="PreATP-grasp domain"/>
    <property type="match status" value="1"/>
</dbReference>
<feature type="binding site" evidence="14">
    <location>
        <position position="261"/>
    </location>
    <ligand>
        <name>Mg(2+)</name>
        <dbReference type="ChEBI" id="CHEBI:18420"/>
        <label>1</label>
    </ligand>
</feature>
<reference evidence="17 18" key="1">
    <citation type="submission" date="2019-02" db="EMBL/GenBank/DDBJ databases">
        <title>Deep-cultivation of Planctomycetes and their phenomic and genomic characterization uncovers novel biology.</title>
        <authorList>
            <person name="Wiegand S."/>
            <person name="Jogler M."/>
            <person name="Boedeker C."/>
            <person name="Pinto D."/>
            <person name="Vollmers J."/>
            <person name="Rivas-Marin E."/>
            <person name="Kohn T."/>
            <person name="Peeters S.H."/>
            <person name="Heuer A."/>
            <person name="Rast P."/>
            <person name="Oberbeckmann S."/>
            <person name="Bunk B."/>
            <person name="Jeske O."/>
            <person name="Meyerdierks A."/>
            <person name="Storesund J.E."/>
            <person name="Kallscheuer N."/>
            <person name="Luecker S."/>
            <person name="Lage O.M."/>
            <person name="Pohl T."/>
            <person name="Merkel B.J."/>
            <person name="Hornburger P."/>
            <person name="Mueller R.-W."/>
            <person name="Bruemmer F."/>
            <person name="Labrenz M."/>
            <person name="Spormann A.M."/>
            <person name="Op den Camp H."/>
            <person name="Overmann J."/>
            <person name="Amann R."/>
            <person name="Jetten M.S.M."/>
            <person name="Mascher T."/>
            <person name="Medema M.H."/>
            <person name="Devos D.P."/>
            <person name="Kaster A.-K."/>
            <person name="Ovreas L."/>
            <person name="Rohde M."/>
            <person name="Galperin M.Y."/>
            <person name="Jogler C."/>
        </authorList>
    </citation>
    <scope>NUCLEOTIDE SEQUENCE [LARGE SCALE GENOMIC DNA]</scope>
    <source>
        <strain evidence="17 18">Pan265</strain>
    </source>
</reference>
<dbReference type="InterPro" id="IPR005905">
    <property type="entry name" value="D_ala_D_ala"/>
</dbReference>
<keyword evidence="11" id="KW-0961">Cell wall biogenesis/degradation</keyword>
<dbReference type="GO" id="GO:0008716">
    <property type="term" value="F:D-alanine-D-alanine ligase activity"/>
    <property type="evidence" value="ECO:0007669"/>
    <property type="project" value="UniProtKB-EC"/>
</dbReference>
<evidence type="ECO:0000259" key="16">
    <source>
        <dbReference type="PROSITE" id="PS50975"/>
    </source>
</evidence>
<keyword evidence="5" id="KW-0963">Cytoplasm</keyword>
<dbReference type="PANTHER" id="PTHR23132:SF23">
    <property type="entry name" value="D-ALANINE--D-ALANINE LIGASE B"/>
    <property type="match status" value="1"/>
</dbReference>
<evidence type="ECO:0000313" key="18">
    <source>
        <dbReference type="Proteomes" id="UP000320386"/>
    </source>
</evidence>
<evidence type="ECO:0000256" key="7">
    <source>
        <dbReference type="ARBA" id="ARBA00022741"/>
    </source>
</evidence>
<evidence type="ECO:0000256" key="2">
    <source>
        <dbReference type="ARBA" id="ARBA00004496"/>
    </source>
</evidence>
<dbReference type="InterPro" id="IPR000291">
    <property type="entry name" value="D-Ala_lig_Van_CS"/>
</dbReference>
<accession>A0A518C161</accession>
<evidence type="ECO:0000256" key="14">
    <source>
        <dbReference type="PIRSR" id="PIRSR039102-3"/>
    </source>
</evidence>
<sequence length="305" mass="33002">MVLAGGPDRERVVSLQSGRQIAHALHTAGYTVTTRDALPDNLAALDQAANTPDTILFPVLHGPWGEGGPLQQHLQQRGLRFVGSDATAAALCMDKHATKQTLKDAGLPTPDFQHLQPDDTLRLNPPLVLKPLAEGSSLGMAICHTPDDTHAARKPLHDRFGTLLAEAFIPGRELTVGILETPQSTRALPIIEIRSATDFYDYDAKYERNDTAYLFDLNLPQSTLSRITELALATHRITGARHLSRVDLMLEHDTAEPQILEINTTPGFTTHSLFPMAARHAGIPDARLVAGLVELAASQPAPASI</sequence>
<evidence type="ECO:0000256" key="4">
    <source>
        <dbReference type="ARBA" id="ARBA00012216"/>
    </source>
</evidence>
<dbReference type="InterPro" id="IPR013815">
    <property type="entry name" value="ATP_grasp_subdomain_1"/>
</dbReference>
<dbReference type="GO" id="GO:0008360">
    <property type="term" value="P:regulation of cell shape"/>
    <property type="evidence" value="ECO:0007669"/>
    <property type="project" value="UniProtKB-KW"/>
</dbReference>
<proteinExistence type="inferred from homology"/>
<dbReference type="PROSITE" id="PS50975">
    <property type="entry name" value="ATP_GRASP"/>
    <property type="match status" value="1"/>
</dbReference>
<comment type="subcellular location">
    <subcellularLocation>
        <location evidence="2">Cytoplasm</location>
    </subcellularLocation>
</comment>
<dbReference type="Pfam" id="PF07478">
    <property type="entry name" value="Dala_Dala_lig_C"/>
    <property type="match status" value="1"/>
</dbReference>
<dbReference type="Gene3D" id="3.30.470.20">
    <property type="entry name" value="ATP-grasp fold, B domain"/>
    <property type="match status" value="1"/>
</dbReference>
<dbReference type="GO" id="GO:0005737">
    <property type="term" value="C:cytoplasm"/>
    <property type="evidence" value="ECO:0007669"/>
    <property type="project" value="UniProtKB-SubCell"/>
</dbReference>
<dbReference type="AlphaFoldDB" id="A0A518C161"/>
<comment type="cofactor">
    <cofactor evidence="1">
        <name>Mn(2+)</name>
        <dbReference type="ChEBI" id="CHEBI:29035"/>
    </cofactor>
</comment>
<dbReference type="Gene3D" id="3.30.1490.20">
    <property type="entry name" value="ATP-grasp fold, A domain"/>
    <property type="match status" value="1"/>
</dbReference>